<dbReference type="GO" id="GO:0000978">
    <property type="term" value="F:RNA polymerase II cis-regulatory region sequence-specific DNA binding"/>
    <property type="evidence" value="ECO:0007669"/>
    <property type="project" value="TreeGrafter"/>
</dbReference>
<dbReference type="GO" id="GO:0051726">
    <property type="term" value="P:regulation of cell cycle"/>
    <property type="evidence" value="ECO:0007669"/>
    <property type="project" value="TreeGrafter"/>
</dbReference>
<dbReference type="Pfam" id="PF00170">
    <property type="entry name" value="bZIP_1"/>
    <property type="match status" value="1"/>
</dbReference>
<dbReference type="PANTHER" id="PTHR11462:SF35">
    <property type="entry name" value="TRANSCRIPTION FACTOR JRA"/>
    <property type="match status" value="1"/>
</dbReference>
<keyword evidence="5" id="KW-0175">Coiled coil</keyword>
<dbReference type="EnsemblMetazoa" id="XM_014391186.2">
    <property type="protein sequence ID" value="XP_014246672.1"/>
    <property type="gene ID" value="LOC106665033"/>
</dbReference>
<proteinExistence type="inferred from homology"/>
<dbReference type="GO" id="GO:0005667">
    <property type="term" value="C:transcription regulator complex"/>
    <property type="evidence" value="ECO:0007669"/>
    <property type="project" value="TreeGrafter"/>
</dbReference>
<dbReference type="AlphaFoldDB" id="A0A8I6RMM3"/>
<dbReference type="OrthoDB" id="2187714at2759"/>
<feature type="domain" description="BZIP" evidence="6">
    <location>
        <begin position="170"/>
        <end position="233"/>
    </location>
</feature>
<evidence type="ECO:0000256" key="3">
    <source>
        <dbReference type="ARBA" id="ARBA00023125"/>
    </source>
</evidence>
<dbReference type="CDD" id="cd14696">
    <property type="entry name" value="bZIP_Jun"/>
    <property type="match status" value="1"/>
</dbReference>
<dbReference type="PRINTS" id="PR00043">
    <property type="entry name" value="LEUZIPPRJUN"/>
</dbReference>
<evidence type="ECO:0000259" key="6">
    <source>
        <dbReference type="PROSITE" id="PS50217"/>
    </source>
</evidence>
<dbReference type="GO" id="GO:0000981">
    <property type="term" value="F:DNA-binding transcription factor activity, RNA polymerase II-specific"/>
    <property type="evidence" value="ECO:0007669"/>
    <property type="project" value="TreeGrafter"/>
</dbReference>
<dbReference type="FunFam" id="1.20.5.170:FF:000012">
    <property type="entry name" value="Putative transcription factor AP-1"/>
    <property type="match status" value="1"/>
</dbReference>
<keyword evidence="2" id="KW-0805">Transcription regulation</keyword>
<dbReference type="InterPro" id="IPR046347">
    <property type="entry name" value="bZIP_sf"/>
</dbReference>
<dbReference type="GO" id="GO:0005634">
    <property type="term" value="C:nucleus"/>
    <property type="evidence" value="ECO:0007669"/>
    <property type="project" value="UniProtKB-ARBA"/>
</dbReference>
<evidence type="ECO:0000256" key="4">
    <source>
        <dbReference type="ARBA" id="ARBA00023163"/>
    </source>
</evidence>
<protein>
    <recommendedName>
        <fullName evidence="6">BZIP domain-containing protein</fullName>
    </recommendedName>
</protein>
<evidence type="ECO:0000256" key="5">
    <source>
        <dbReference type="SAM" id="Coils"/>
    </source>
</evidence>
<organism evidence="7 8">
    <name type="scientific">Cimex lectularius</name>
    <name type="common">Bed bug</name>
    <name type="synonym">Acanthia lectularia</name>
    <dbReference type="NCBI Taxonomy" id="79782"/>
    <lineage>
        <taxon>Eukaryota</taxon>
        <taxon>Metazoa</taxon>
        <taxon>Ecdysozoa</taxon>
        <taxon>Arthropoda</taxon>
        <taxon>Hexapoda</taxon>
        <taxon>Insecta</taxon>
        <taxon>Pterygota</taxon>
        <taxon>Neoptera</taxon>
        <taxon>Paraneoptera</taxon>
        <taxon>Hemiptera</taxon>
        <taxon>Heteroptera</taxon>
        <taxon>Panheteroptera</taxon>
        <taxon>Cimicomorpha</taxon>
        <taxon>Cimicidae</taxon>
        <taxon>Cimex</taxon>
    </lineage>
</organism>
<name>A0A8I6RMM3_CIMLE</name>
<feature type="coiled-coil region" evidence="5">
    <location>
        <begin position="188"/>
        <end position="222"/>
    </location>
</feature>
<dbReference type="Gene3D" id="1.20.5.170">
    <property type="match status" value="1"/>
</dbReference>
<dbReference type="OMA" id="LNGCQRQ"/>
<reference evidence="7" key="1">
    <citation type="submission" date="2022-01" db="UniProtKB">
        <authorList>
            <consortium name="EnsemblMetazoa"/>
        </authorList>
    </citation>
    <scope>IDENTIFICATION</scope>
</reference>
<dbReference type="SMART" id="SM00338">
    <property type="entry name" value="BRLZ"/>
    <property type="match status" value="1"/>
</dbReference>
<keyword evidence="8" id="KW-1185">Reference proteome</keyword>
<dbReference type="Pfam" id="PF03957">
    <property type="entry name" value="Jun"/>
    <property type="match status" value="1"/>
</dbReference>
<gene>
    <name evidence="7" type="primary">106665033</name>
</gene>
<dbReference type="PROSITE" id="PS50217">
    <property type="entry name" value="BZIP"/>
    <property type="match status" value="1"/>
</dbReference>
<dbReference type="Proteomes" id="UP000494040">
    <property type="component" value="Unassembled WGS sequence"/>
</dbReference>
<dbReference type="PANTHER" id="PTHR11462">
    <property type="entry name" value="JUN TRANSCRIPTION FACTOR-RELATED"/>
    <property type="match status" value="1"/>
</dbReference>
<dbReference type="InterPro" id="IPR050946">
    <property type="entry name" value="AP-1_TF_bZIP"/>
</dbReference>
<dbReference type="GO" id="GO:0042127">
    <property type="term" value="P:regulation of cell population proliferation"/>
    <property type="evidence" value="ECO:0007669"/>
    <property type="project" value="TreeGrafter"/>
</dbReference>
<dbReference type="InterPro" id="IPR004827">
    <property type="entry name" value="bZIP"/>
</dbReference>
<keyword evidence="3" id="KW-0238">DNA-binding</keyword>
<keyword evidence="4" id="KW-0804">Transcription</keyword>
<dbReference type="InterPro" id="IPR002112">
    <property type="entry name" value="Leuzip_Jun"/>
</dbReference>
<dbReference type="KEGG" id="clec:106665033"/>
<sequence length="246" mass="27682">MDTTFYEEQAYNLPMSKDLKQLKRPMTLDFNGSSAMKLKLNTNVCAPQSVLTTPDVNMLKLGTPEVVKLLIDQPNLVTTTTPTSTQILFPNNVTKEQESYVKGFVDALNELHHSDSSQGAIFPKGDDCKPNLYSFGLSPETTVIKDEPQTVPNINCSPPVSPIDMECQERIKMERKRQRNRIAASKCRKRKLERISLLEEKVRVLKGENAELAQVANKLKAQVCRLKEEVMQHVNQGCHLIDPGTQ</sequence>
<evidence type="ECO:0000256" key="2">
    <source>
        <dbReference type="ARBA" id="ARBA00023015"/>
    </source>
</evidence>
<dbReference type="PROSITE" id="PS00036">
    <property type="entry name" value="BZIP_BASIC"/>
    <property type="match status" value="1"/>
</dbReference>
<evidence type="ECO:0000313" key="8">
    <source>
        <dbReference type="Proteomes" id="UP000494040"/>
    </source>
</evidence>
<evidence type="ECO:0000256" key="1">
    <source>
        <dbReference type="ARBA" id="ARBA00006882"/>
    </source>
</evidence>
<dbReference type="InterPro" id="IPR005643">
    <property type="entry name" value="JNK"/>
</dbReference>
<comment type="similarity">
    <text evidence="1">Belongs to the bZIP family. Jun subfamily.</text>
</comment>
<accession>A0A8I6RMM3</accession>
<dbReference type="SUPFAM" id="SSF57959">
    <property type="entry name" value="Leucine zipper domain"/>
    <property type="match status" value="1"/>
</dbReference>
<evidence type="ECO:0000313" key="7">
    <source>
        <dbReference type="EnsemblMetazoa" id="XP_014246672.1"/>
    </source>
</evidence>